<reference evidence="4" key="1">
    <citation type="submission" date="2016-01" db="EMBL/GenBank/DDBJ databases">
        <authorList>
            <person name="Peeters C."/>
        </authorList>
    </citation>
    <scope>NUCLEOTIDE SEQUENCE [LARGE SCALE GENOMIC DNA]</scope>
</reference>
<evidence type="ECO:0000256" key="1">
    <source>
        <dbReference type="ARBA" id="ARBA00022801"/>
    </source>
</evidence>
<dbReference type="Gene3D" id="3.40.50.850">
    <property type="entry name" value="Isochorismatase-like"/>
    <property type="match status" value="1"/>
</dbReference>
<name>A0A158HI92_CABCO</name>
<accession>A0A158HI92</accession>
<dbReference type="SUPFAM" id="SSF52499">
    <property type="entry name" value="Isochorismatase-like hydrolases"/>
    <property type="match status" value="1"/>
</dbReference>
<keyword evidence="1 3" id="KW-0378">Hydrolase</keyword>
<organism evidence="3 4">
    <name type="scientific">Caballeronia cordobensis</name>
    <name type="common">Burkholderia cordobensis</name>
    <dbReference type="NCBI Taxonomy" id="1353886"/>
    <lineage>
        <taxon>Bacteria</taxon>
        <taxon>Pseudomonadati</taxon>
        <taxon>Pseudomonadota</taxon>
        <taxon>Betaproteobacteria</taxon>
        <taxon>Burkholderiales</taxon>
        <taxon>Burkholderiaceae</taxon>
        <taxon>Caballeronia</taxon>
    </lineage>
</organism>
<feature type="domain" description="Isochorismatase-like" evidence="2">
    <location>
        <begin position="22"/>
        <end position="198"/>
    </location>
</feature>
<dbReference type="InterPro" id="IPR036380">
    <property type="entry name" value="Isochorismatase-like_sf"/>
</dbReference>
<dbReference type="Pfam" id="PF00857">
    <property type="entry name" value="Isochorismatase"/>
    <property type="match status" value="1"/>
</dbReference>
<dbReference type="EMBL" id="FCNY02000008">
    <property type="protein sequence ID" value="SAL44118.1"/>
    <property type="molecule type" value="Genomic_DNA"/>
</dbReference>
<evidence type="ECO:0000259" key="2">
    <source>
        <dbReference type="Pfam" id="PF00857"/>
    </source>
</evidence>
<sequence length="212" mass="22972">MSDTDIFVKQKFGQPLGFGRRTAVLVIDFQEGFTREDGFGGYNINDAIAQTAKLLAYAREHAMPVSHVYFAAQKGGFDIGTFGEKVPRLRELTEDAPDTQIVPSCRPVDGEYVSRKRHSSAFFGTNYASWLMAEGIDTLLVTGCTTSGCVRASVVDASAHGLRPVVVTDCVGDRAQAPHEQSLFDMGQKYADLMTSADVMAALAKDRHAALA</sequence>
<dbReference type="InterPro" id="IPR050272">
    <property type="entry name" value="Isochorismatase-like_hydrls"/>
</dbReference>
<dbReference type="GO" id="GO:0016787">
    <property type="term" value="F:hydrolase activity"/>
    <property type="evidence" value="ECO:0007669"/>
    <property type="project" value="UniProtKB-KW"/>
</dbReference>
<dbReference type="AlphaFoldDB" id="A0A158HI92"/>
<dbReference type="PANTHER" id="PTHR43540">
    <property type="entry name" value="PEROXYUREIDOACRYLATE/UREIDOACRYLATE AMIDOHYDROLASE-RELATED"/>
    <property type="match status" value="1"/>
</dbReference>
<dbReference type="RefSeq" id="WP_053570595.1">
    <property type="nucleotide sequence ID" value="NZ_FCNY02000008.1"/>
</dbReference>
<evidence type="ECO:0000313" key="3">
    <source>
        <dbReference type="EMBL" id="SAL44118.1"/>
    </source>
</evidence>
<dbReference type="InterPro" id="IPR000868">
    <property type="entry name" value="Isochorismatase-like_dom"/>
</dbReference>
<gene>
    <name evidence="3" type="ORF">AWB70_03362</name>
</gene>
<proteinExistence type="predicted"/>
<dbReference type="Proteomes" id="UP000054740">
    <property type="component" value="Unassembled WGS sequence"/>
</dbReference>
<protein>
    <submittedName>
        <fullName evidence="3">Isochorismatase hydrolase</fullName>
    </submittedName>
</protein>
<keyword evidence="4" id="KW-1185">Reference proteome</keyword>
<dbReference type="PANTHER" id="PTHR43540:SF1">
    <property type="entry name" value="ISOCHORISMATASE HYDROLASE"/>
    <property type="match status" value="1"/>
</dbReference>
<evidence type="ECO:0000313" key="4">
    <source>
        <dbReference type="Proteomes" id="UP000054740"/>
    </source>
</evidence>